<name>A0A0C9TX00_SPHS4</name>
<dbReference type="AlphaFoldDB" id="A0A0C9TX00"/>
<protein>
    <submittedName>
        <fullName evidence="1">Uncharacterized protein</fullName>
    </submittedName>
</protein>
<proteinExistence type="predicted"/>
<dbReference type="Proteomes" id="UP000054279">
    <property type="component" value="Unassembled WGS sequence"/>
</dbReference>
<evidence type="ECO:0000313" key="1">
    <source>
        <dbReference type="EMBL" id="KIJ26344.1"/>
    </source>
</evidence>
<organism evidence="1 2">
    <name type="scientific">Sphaerobolus stellatus (strain SS14)</name>
    <dbReference type="NCBI Taxonomy" id="990650"/>
    <lineage>
        <taxon>Eukaryota</taxon>
        <taxon>Fungi</taxon>
        <taxon>Dikarya</taxon>
        <taxon>Basidiomycota</taxon>
        <taxon>Agaricomycotina</taxon>
        <taxon>Agaricomycetes</taxon>
        <taxon>Phallomycetidae</taxon>
        <taxon>Geastrales</taxon>
        <taxon>Sphaerobolaceae</taxon>
        <taxon>Sphaerobolus</taxon>
    </lineage>
</organism>
<accession>A0A0C9TX00</accession>
<sequence length="55" mass="6572">MLLTLLQDLIPRLTPTFKLDRRTRNLKLTLDLKDQLLLRKLQLQPIQPSPTHHLY</sequence>
<evidence type="ECO:0000313" key="2">
    <source>
        <dbReference type="Proteomes" id="UP000054279"/>
    </source>
</evidence>
<dbReference type="EMBL" id="KN837374">
    <property type="protein sequence ID" value="KIJ26344.1"/>
    <property type="molecule type" value="Genomic_DNA"/>
</dbReference>
<gene>
    <name evidence="1" type="ORF">M422DRAFT_38290</name>
</gene>
<reference evidence="1 2" key="1">
    <citation type="submission" date="2014-06" db="EMBL/GenBank/DDBJ databases">
        <title>Evolutionary Origins and Diversification of the Mycorrhizal Mutualists.</title>
        <authorList>
            <consortium name="DOE Joint Genome Institute"/>
            <consortium name="Mycorrhizal Genomics Consortium"/>
            <person name="Kohler A."/>
            <person name="Kuo A."/>
            <person name="Nagy L.G."/>
            <person name="Floudas D."/>
            <person name="Copeland A."/>
            <person name="Barry K.W."/>
            <person name="Cichocki N."/>
            <person name="Veneault-Fourrey C."/>
            <person name="LaButti K."/>
            <person name="Lindquist E.A."/>
            <person name="Lipzen A."/>
            <person name="Lundell T."/>
            <person name="Morin E."/>
            <person name="Murat C."/>
            <person name="Riley R."/>
            <person name="Ohm R."/>
            <person name="Sun H."/>
            <person name="Tunlid A."/>
            <person name="Henrissat B."/>
            <person name="Grigoriev I.V."/>
            <person name="Hibbett D.S."/>
            <person name="Martin F."/>
        </authorList>
    </citation>
    <scope>NUCLEOTIDE SEQUENCE [LARGE SCALE GENOMIC DNA]</scope>
    <source>
        <strain evidence="1 2">SS14</strain>
    </source>
</reference>
<dbReference type="HOGENOM" id="CLU_3038188_0_0_1"/>
<keyword evidence="2" id="KW-1185">Reference proteome</keyword>
<feature type="non-terminal residue" evidence="1">
    <location>
        <position position="55"/>
    </location>
</feature>